<comment type="caution">
    <text evidence="3">The sequence shown here is derived from an EMBL/GenBank/DDBJ whole genome shotgun (WGS) entry which is preliminary data.</text>
</comment>
<dbReference type="Pfam" id="PF07238">
    <property type="entry name" value="PilZ"/>
    <property type="match status" value="1"/>
</dbReference>
<dbReference type="Proteomes" id="UP001500827">
    <property type="component" value="Unassembled WGS sequence"/>
</dbReference>
<feature type="region of interest" description="Disordered" evidence="1">
    <location>
        <begin position="1"/>
        <end position="28"/>
    </location>
</feature>
<sequence>MDWSNQFEKQAEADSSEGAAPDRRSHRAPVLLAGTVEVLRRRKQVKIRNFSEDGALIEGDCLPKEGTMTRFERNDLKLSAQVVWVQGRYAGLKFERPLGPEEVLRYVPAPRAKMESSYKRPGLACRPLSSYERKMIESWMVTAPMVPD</sequence>
<keyword evidence="4" id="KW-1185">Reference proteome</keyword>
<dbReference type="RefSeq" id="WP_344699601.1">
    <property type="nucleotide sequence ID" value="NZ_BAABBM010000001.1"/>
</dbReference>
<accession>A0ABP7LL37</accession>
<evidence type="ECO:0000259" key="2">
    <source>
        <dbReference type="Pfam" id="PF07238"/>
    </source>
</evidence>
<name>A0ABP7LL37_9SPHN</name>
<dbReference type="SUPFAM" id="SSF141371">
    <property type="entry name" value="PilZ domain-like"/>
    <property type="match status" value="1"/>
</dbReference>
<feature type="domain" description="PilZ" evidence="2">
    <location>
        <begin position="22"/>
        <end position="101"/>
    </location>
</feature>
<gene>
    <name evidence="3" type="ORF">GCM10022276_20590</name>
</gene>
<reference evidence="4" key="1">
    <citation type="journal article" date="2019" name="Int. J. Syst. Evol. Microbiol.">
        <title>The Global Catalogue of Microorganisms (GCM) 10K type strain sequencing project: providing services to taxonomists for standard genome sequencing and annotation.</title>
        <authorList>
            <consortium name="The Broad Institute Genomics Platform"/>
            <consortium name="The Broad Institute Genome Sequencing Center for Infectious Disease"/>
            <person name="Wu L."/>
            <person name="Ma J."/>
        </authorList>
    </citation>
    <scope>NUCLEOTIDE SEQUENCE [LARGE SCALE GENOMIC DNA]</scope>
    <source>
        <strain evidence="4">JCM 17543</strain>
    </source>
</reference>
<proteinExistence type="predicted"/>
<organism evidence="3 4">
    <name type="scientific">Sphingomonas limnosediminicola</name>
    <dbReference type="NCBI Taxonomy" id="940133"/>
    <lineage>
        <taxon>Bacteria</taxon>
        <taxon>Pseudomonadati</taxon>
        <taxon>Pseudomonadota</taxon>
        <taxon>Alphaproteobacteria</taxon>
        <taxon>Sphingomonadales</taxon>
        <taxon>Sphingomonadaceae</taxon>
        <taxon>Sphingomonas</taxon>
    </lineage>
</organism>
<evidence type="ECO:0000256" key="1">
    <source>
        <dbReference type="SAM" id="MobiDB-lite"/>
    </source>
</evidence>
<evidence type="ECO:0000313" key="4">
    <source>
        <dbReference type="Proteomes" id="UP001500827"/>
    </source>
</evidence>
<evidence type="ECO:0000313" key="3">
    <source>
        <dbReference type="EMBL" id="GAA3901739.1"/>
    </source>
</evidence>
<dbReference type="InterPro" id="IPR009875">
    <property type="entry name" value="PilZ_domain"/>
</dbReference>
<protein>
    <recommendedName>
        <fullName evidence="2">PilZ domain-containing protein</fullName>
    </recommendedName>
</protein>
<dbReference type="EMBL" id="BAABBM010000001">
    <property type="protein sequence ID" value="GAA3901739.1"/>
    <property type="molecule type" value="Genomic_DNA"/>
</dbReference>